<evidence type="ECO:0000256" key="1">
    <source>
        <dbReference type="ARBA" id="ARBA00008769"/>
    </source>
</evidence>
<evidence type="ECO:0000313" key="4">
    <source>
        <dbReference type="Proteomes" id="UP000715965"/>
    </source>
</evidence>
<comment type="similarity">
    <text evidence="1 2">Belongs to the OprB family.</text>
</comment>
<keyword evidence="2" id="KW-0732">Signal</keyword>
<feature type="signal peptide" evidence="2">
    <location>
        <begin position="1"/>
        <end position="32"/>
    </location>
</feature>
<feature type="chain" id="PRO_5044966892" evidence="2">
    <location>
        <begin position="33"/>
        <end position="483"/>
    </location>
</feature>
<gene>
    <name evidence="3" type="ORF">IM725_06100</name>
</gene>
<name>A0ABR9SD39_9BURK</name>
<protein>
    <submittedName>
        <fullName evidence="3">Carbohydrate porin</fullName>
    </submittedName>
</protein>
<accession>A0ABR9SD39</accession>
<evidence type="ECO:0000313" key="3">
    <source>
        <dbReference type="EMBL" id="MBE7940139.1"/>
    </source>
</evidence>
<reference evidence="3 4" key="1">
    <citation type="submission" date="2020-10" db="EMBL/GenBank/DDBJ databases">
        <title>Draft genome of Ramlibacter aquaticus LMG 30558.</title>
        <authorList>
            <person name="Props R."/>
        </authorList>
    </citation>
    <scope>NUCLEOTIDE SEQUENCE [LARGE SCALE GENOMIC DNA]</scope>
    <source>
        <strain evidence="3 4">LMG 30558</strain>
    </source>
</reference>
<proteinExistence type="inferred from homology"/>
<comment type="caution">
    <text evidence="3">The sequence shown here is derived from an EMBL/GenBank/DDBJ whole genome shotgun (WGS) entry which is preliminary data.</text>
</comment>
<dbReference type="Gene3D" id="2.40.160.180">
    <property type="entry name" value="Carbohydrate-selective porin OprB"/>
    <property type="match status" value="1"/>
</dbReference>
<dbReference type="InterPro" id="IPR007049">
    <property type="entry name" value="Carb-sel_porin_OprB"/>
</dbReference>
<dbReference type="InterPro" id="IPR038673">
    <property type="entry name" value="OprB_sf"/>
</dbReference>
<evidence type="ECO:0000256" key="2">
    <source>
        <dbReference type="RuleBase" id="RU363072"/>
    </source>
</evidence>
<dbReference type="Pfam" id="PF04966">
    <property type="entry name" value="OprB"/>
    <property type="match status" value="1"/>
</dbReference>
<organism evidence="3 4">
    <name type="scientific">Ramlibacter aquaticus</name>
    <dbReference type="NCBI Taxonomy" id="2780094"/>
    <lineage>
        <taxon>Bacteria</taxon>
        <taxon>Pseudomonadati</taxon>
        <taxon>Pseudomonadota</taxon>
        <taxon>Betaproteobacteria</taxon>
        <taxon>Burkholderiales</taxon>
        <taxon>Comamonadaceae</taxon>
        <taxon>Ramlibacter</taxon>
    </lineage>
</organism>
<keyword evidence="4" id="KW-1185">Reference proteome</keyword>
<dbReference type="Proteomes" id="UP000715965">
    <property type="component" value="Unassembled WGS sequence"/>
</dbReference>
<dbReference type="RefSeq" id="WP_193779679.1">
    <property type="nucleotide sequence ID" value="NZ_JADDOJ010000016.1"/>
</dbReference>
<sequence length="483" mass="52906">MSQIASRKYQFCLRLRLASQLLACGLSAGAFAADEVPAAASCPPRDVPCAAAPATSSSAPVEASGEDGQSDRWNVHFQSTYVWQQKEAFHAPYKGPQSLETERERGYSLSLTAFVGLRLWNGGEFYVHPEGFEGVPFSHLYGLASIQNGELQKNGGPEFKTYWARAFLRQTIDLGGESFHVDDGANQLASDYTKQRVVLTLGRISLPDIFEKSRYANDPRSQFMNWALITHGAWDFAADARSYTVGAAAEVYWNDWAIRGGRFMEPTVANGTRLDFNIMRHHGDQIEVEHTHSIKGLPGSFRVLVFRNEADAGSYRDAINAALASGGVPDVTSVRKDAAKHGIGVSFDQGVTADTAVFIRASYADDKVEEYAFTEIDNTVSAGASTNGSAWERPDDTVGFAFASSGLNKDHLDYLAAGGLGGFLGDGQLTHYGRERVLEAYYNWQVRKGAWLTFDLQQIVNPGYNADRRGPVNVFGGRLHVEL</sequence>
<dbReference type="EMBL" id="JADDOJ010000016">
    <property type="protein sequence ID" value="MBE7940139.1"/>
    <property type="molecule type" value="Genomic_DNA"/>
</dbReference>